<keyword evidence="5" id="KW-0391">Immunity</keyword>
<dbReference type="InterPro" id="IPR051051">
    <property type="entry name" value="E3_ubiq-ligase_TRIM/RNF"/>
</dbReference>
<keyword evidence="3 6" id="KW-0863">Zinc-finger</keyword>
<dbReference type="PANTHER" id="PTHR25465">
    <property type="entry name" value="B-BOX DOMAIN CONTAINING"/>
    <property type="match status" value="1"/>
</dbReference>
<dbReference type="Pfam" id="PF13445">
    <property type="entry name" value="zf-RING_UBOX"/>
    <property type="match status" value="1"/>
</dbReference>
<dbReference type="PANTHER" id="PTHR25465:SF32">
    <property type="entry name" value="BLOODTHIRSTY-RELATED GENE FAMILY, MEMBER 16 ISOFORM X1-RELATED"/>
    <property type="match status" value="1"/>
</dbReference>
<dbReference type="CDD" id="cd19769">
    <property type="entry name" value="Bbox2_TRIM16-like"/>
    <property type="match status" value="1"/>
</dbReference>
<evidence type="ECO:0000256" key="4">
    <source>
        <dbReference type="ARBA" id="ARBA00022833"/>
    </source>
</evidence>
<reference evidence="10" key="1">
    <citation type="submission" date="2025-08" db="UniProtKB">
        <authorList>
            <consortium name="Ensembl"/>
        </authorList>
    </citation>
    <scope>IDENTIFICATION</scope>
</reference>
<dbReference type="GO" id="GO:0045087">
    <property type="term" value="P:innate immune response"/>
    <property type="evidence" value="ECO:0007669"/>
    <property type="project" value="UniProtKB-KW"/>
</dbReference>
<dbReference type="FunFam" id="2.60.120.920:FF:000004">
    <property type="entry name" value="Butyrophilin subfamily 1 member A1"/>
    <property type="match status" value="1"/>
</dbReference>
<evidence type="ECO:0000256" key="5">
    <source>
        <dbReference type="ARBA" id="ARBA00022859"/>
    </source>
</evidence>
<feature type="domain" description="B box-type" evidence="8">
    <location>
        <begin position="139"/>
        <end position="179"/>
    </location>
</feature>
<dbReference type="InterPro" id="IPR000315">
    <property type="entry name" value="Znf_B-box"/>
</dbReference>
<dbReference type="SMART" id="SM00449">
    <property type="entry name" value="SPRY"/>
    <property type="match status" value="1"/>
</dbReference>
<dbReference type="GO" id="GO:0008270">
    <property type="term" value="F:zinc ion binding"/>
    <property type="evidence" value="ECO:0007669"/>
    <property type="project" value="UniProtKB-KW"/>
</dbReference>
<dbReference type="InterPro" id="IPR043136">
    <property type="entry name" value="B30.2/SPRY_sf"/>
</dbReference>
<evidence type="ECO:0000259" key="8">
    <source>
        <dbReference type="PROSITE" id="PS50119"/>
    </source>
</evidence>
<dbReference type="InterPro" id="IPR003879">
    <property type="entry name" value="Butyrophylin_SPRY"/>
</dbReference>
<dbReference type="SMART" id="SM00589">
    <property type="entry name" value="PRY"/>
    <property type="match status" value="1"/>
</dbReference>
<dbReference type="Pfam" id="PF13765">
    <property type="entry name" value="PRY"/>
    <property type="match status" value="1"/>
</dbReference>
<dbReference type="InterPro" id="IPR017907">
    <property type="entry name" value="Znf_RING_CS"/>
</dbReference>
<dbReference type="InterPro" id="IPR058030">
    <property type="entry name" value="TRIM8/14/16/25/29/45/65_CC"/>
</dbReference>
<dbReference type="CDD" id="cd13733">
    <property type="entry name" value="SPRY_PRY_C-I_1"/>
    <property type="match status" value="1"/>
</dbReference>
<dbReference type="SMART" id="SM00336">
    <property type="entry name" value="BBOX"/>
    <property type="match status" value="1"/>
</dbReference>
<evidence type="ECO:0000256" key="1">
    <source>
        <dbReference type="ARBA" id="ARBA00022588"/>
    </source>
</evidence>
<keyword evidence="2" id="KW-0479">Metal-binding</keyword>
<dbReference type="Pfam" id="PF00643">
    <property type="entry name" value="zf-B_box"/>
    <property type="match status" value="1"/>
</dbReference>
<proteinExistence type="predicted"/>
<evidence type="ECO:0000256" key="6">
    <source>
        <dbReference type="PROSITE-ProRule" id="PRU00024"/>
    </source>
</evidence>
<evidence type="ECO:0000256" key="2">
    <source>
        <dbReference type="ARBA" id="ARBA00022723"/>
    </source>
</evidence>
<dbReference type="InterPro" id="IPR001870">
    <property type="entry name" value="B30.2/SPRY"/>
</dbReference>
<dbReference type="PROSITE" id="PS50188">
    <property type="entry name" value="B302_SPRY"/>
    <property type="match status" value="1"/>
</dbReference>
<reference evidence="10" key="2">
    <citation type="submission" date="2025-09" db="UniProtKB">
        <authorList>
            <consortium name="Ensembl"/>
        </authorList>
    </citation>
    <scope>IDENTIFICATION</scope>
</reference>
<dbReference type="SUPFAM" id="SSF57850">
    <property type="entry name" value="RING/U-box"/>
    <property type="match status" value="1"/>
</dbReference>
<dbReference type="PROSITE" id="PS00518">
    <property type="entry name" value="ZF_RING_1"/>
    <property type="match status" value="1"/>
</dbReference>
<evidence type="ECO:0000259" key="7">
    <source>
        <dbReference type="PROSITE" id="PS50089"/>
    </source>
</evidence>
<dbReference type="Gene3D" id="2.60.120.920">
    <property type="match status" value="1"/>
</dbReference>
<dbReference type="PROSITE" id="PS50119">
    <property type="entry name" value="ZF_BBOX"/>
    <property type="match status" value="1"/>
</dbReference>
<dbReference type="AlphaFoldDB" id="A0A8C6T6J6"/>
<dbReference type="GO" id="GO:0005737">
    <property type="term" value="C:cytoplasm"/>
    <property type="evidence" value="ECO:0007669"/>
    <property type="project" value="UniProtKB-ARBA"/>
</dbReference>
<organism evidence="10 11">
    <name type="scientific">Neogobius melanostomus</name>
    <name type="common">round goby</name>
    <dbReference type="NCBI Taxonomy" id="47308"/>
    <lineage>
        <taxon>Eukaryota</taxon>
        <taxon>Metazoa</taxon>
        <taxon>Chordata</taxon>
        <taxon>Craniata</taxon>
        <taxon>Vertebrata</taxon>
        <taxon>Euteleostomi</taxon>
        <taxon>Actinopterygii</taxon>
        <taxon>Neopterygii</taxon>
        <taxon>Teleostei</taxon>
        <taxon>Neoteleostei</taxon>
        <taxon>Acanthomorphata</taxon>
        <taxon>Gobiaria</taxon>
        <taxon>Gobiiformes</taxon>
        <taxon>Gobioidei</taxon>
        <taxon>Gobiidae</taxon>
        <taxon>Benthophilinae</taxon>
        <taxon>Neogobiini</taxon>
        <taxon>Neogobius</taxon>
    </lineage>
</organism>
<dbReference type="Gene3D" id="4.10.830.40">
    <property type="match status" value="1"/>
</dbReference>
<keyword evidence="4" id="KW-0862">Zinc</keyword>
<feature type="domain" description="B30.2/SPRY" evidence="9">
    <location>
        <begin position="343"/>
        <end position="542"/>
    </location>
</feature>
<dbReference type="Gene3D" id="3.30.40.10">
    <property type="entry name" value="Zinc/RING finger domain, C3HC4 (zinc finger)"/>
    <property type="match status" value="1"/>
</dbReference>
<dbReference type="Pfam" id="PF25600">
    <property type="entry name" value="TRIM_CC"/>
    <property type="match status" value="1"/>
</dbReference>
<dbReference type="InterPro" id="IPR006574">
    <property type="entry name" value="PRY"/>
</dbReference>
<dbReference type="InterPro" id="IPR027370">
    <property type="entry name" value="Znf-RING_euk"/>
</dbReference>
<feature type="domain" description="RING-type" evidence="7">
    <location>
        <begin position="12"/>
        <end position="52"/>
    </location>
</feature>
<dbReference type="PRINTS" id="PR01407">
    <property type="entry name" value="BUTYPHLNCDUF"/>
</dbReference>
<dbReference type="InterPro" id="IPR013083">
    <property type="entry name" value="Znf_RING/FYVE/PHD"/>
</dbReference>
<evidence type="ECO:0000313" key="10">
    <source>
        <dbReference type="Ensembl" id="ENSNMLP00000016303.1"/>
    </source>
</evidence>
<evidence type="ECO:0000313" key="11">
    <source>
        <dbReference type="Proteomes" id="UP000694523"/>
    </source>
</evidence>
<dbReference type="Proteomes" id="UP000694523">
    <property type="component" value="Unplaced"/>
</dbReference>
<keyword evidence="11" id="KW-1185">Reference proteome</keyword>
<dbReference type="SUPFAM" id="SSF57845">
    <property type="entry name" value="B-box zinc-binding domain"/>
    <property type="match status" value="1"/>
</dbReference>
<dbReference type="InterPro" id="IPR003877">
    <property type="entry name" value="SPRY_dom"/>
</dbReference>
<evidence type="ECO:0000259" key="9">
    <source>
        <dbReference type="PROSITE" id="PS50188"/>
    </source>
</evidence>
<dbReference type="PROSITE" id="PS50089">
    <property type="entry name" value="ZF_RING_2"/>
    <property type="match status" value="1"/>
</dbReference>
<dbReference type="SMART" id="SM00184">
    <property type="entry name" value="RING"/>
    <property type="match status" value="1"/>
</dbReference>
<accession>A0A8C6T6J6</accession>
<protein>
    <submittedName>
        <fullName evidence="10">Uncharacterized protein</fullName>
    </submittedName>
</protein>
<name>A0A8C6T6J6_9GOBI</name>
<dbReference type="SUPFAM" id="SSF49899">
    <property type="entry name" value="Concanavalin A-like lectins/glucanases"/>
    <property type="match status" value="1"/>
</dbReference>
<dbReference type="Ensembl" id="ENSNMLT00000018315.1">
    <property type="protein sequence ID" value="ENSNMLP00000016303.1"/>
    <property type="gene ID" value="ENSNMLG00000010796.1"/>
</dbReference>
<dbReference type="Gene3D" id="3.30.160.60">
    <property type="entry name" value="Classic Zinc Finger"/>
    <property type="match status" value="1"/>
</dbReference>
<keyword evidence="1" id="KW-0399">Innate immunity</keyword>
<evidence type="ECO:0000256" key="3">
    <source>
        <dbReference type="ARBA" id="ARBA00022771"/>
    </source>
</evidence>
<dbReference type="InterPro" id="IPR013320">
    <property type="entry name" value="ConA-like_dom_sf"/>
</dbReference>
<dbReference type="InterPro" id="IPR001841">
    <property type="entry name" value="Znf_RING"/>
</dbReference>
<sequence>MAAVRSEDQFLCSICLDLFTEPVTTPCGHNFCRRCLSQHWDTSAPCRCPLCNELFHIKPELRVNTLLSGLVSQFKQEAGSRSEVSKPGEVSCDHCSAPKLKALKSCLVCLSSYCESHLQPHLSVPGLKSHQLMEPVDNMEDRMCPQHHKLLELFCRSDHSFLCTMCALLEHQSHKFVSLKEEFDQRKVSLQQTQQQSRHMVKQRRQKIQELQSSVQLSQRAVDREKSTGLQAFSALIKSVQRSRERFIQELQEKHRHIQTQAEALLQQLKQEICELGQRSTEAEQLLRSEDHLHFLQHCPALPPTGLKDWSSVRLDLEPFEGTAARALTELEENLKETFTEEMKKLSKPKHKLWREQQFAVDLTLDTNTAYVKLSVSNDLKQVHHTDQRNFPDSPQRFSSFLNVFTKQSFSSIKGRFYFEVQVKDKTIWILGVAKESVERRNNQNTLTSNYGYWCLHMSVTGKYFACTEARVPLSLKRVPQKVGVFVDYDEGLVSFYDADTADLIYSFTGCSFREKLFPFLNPSGNAGGKNSAPLILTAVEK</sequence>
<dbReference type="Pfam" id="PF00622">
    <property type="entry name" value="SPRY"/>
    <property type="match status" value="1"/>
</dbReference>